<evidence type="ECO:0000256" key="1">
    <source>
        <dbReference type="SAM" id="MobiDB-lite"/>
    </source>
</evidence>
<reference evidence="2" key="2">
    <citation type="submission" date="2021-03" db="UniProtKB">
        <authorList>
            <consortium name="EnsemblPlants"/>
        </authorList>
    </citation>
    <scope>IDENTIFICATION</scope>
</reference>
<organism evidence="2 3">
    <name type="scientific">Cannabis sativa</name>
    <name type="common">Hemp</name>
    <name type="synonym">Marijuana</name>
    <dbReference type="NCBI Taxonomy" id="3483"/>
    <lineage>
        <taxon>Eukaryota</taxon>
        <taxon>Viridiplantae</taxon>
        <taxon>Streptophyta</taxon>
        <taxon>Embryophyta</taxon>
        <taxon>Tracheophyta</taxon>
        <taxon>Spermatophyta</taxon>
        <taxon>Magnoliopsida</taxon>
        <taxon>eudicotyledons</taxon>
        <taxon>Gunneridae</taxon>
        <taxon>Pentapetalae</taxon>
        <taxon>rosids</taxon>
        <taxon>fabids</taxon>
        <taxon>Rosales</taxon>
        <taxon>Cannabaceae</taxon>
        <taxon>Cannabis</taxon>
    </lineage>
</organism>
<sequence>MSCFCLRRASEFVRASPLARSSSSWAFSYSRRAPEDPLELRQPLYGTTRAGHPLKNTTLANQPCTTPPYGRPTFINTENVTGMGGSGHFGPRAPEVSSEGSPTRPLSLEAISAKRKQQSVCPPPGLASLADMAPSRPLDGPSSPLTLESVGIQAVSPKVGHKGQPQYIPPLY</sequence>
<accession>A0A803NL67</accession>
<protein>
    <submittedName>
        <fullName evidence="2">Uncharacterized protein</fullName>
    </submittedName>
</protein>
<feature type="region of interest" description="Disordered" evidence="1">
    <location>
        <begin position="76"/>
        <end position="146"/>
    </location>
</feature>
<dbReference type="EMBL" id="UZAU01000073">
    <property type="status" value="NOT_ANNOTATED_CDS"/>
    <property type="molecule type" value="Genomic_DNA"/>
</dbReference>
<keyword evidence="3" id="KW-1185">Reference proteome</keyword>
<reference evidence="2" key="1">
    <citation type="submission" date="2018-11" db="EMBL/GenBank/DDBJ databases">
        <authorList>
            <person name="Grassa J C."/>
        </authorList>
    </citation>
    <scope>NUCLEOTIDE SEQUENCE [LARGE SCALE GENOMIC DNA]</scope>
</reference>
<evidence type="ECO:0000313" key="2">
    <source>
        <dbReference type="EnsemblPlants" id="cds.evm.model.01.2445"/>
    </source>
</evidence>
<dbReference type="AlphaFoldDB" id="A0A803NL67"/>
<dbReference type="Gramene" id="evm.model.01.2445">
    <property type="protein sequence ID" value="cds.evm.model.01.2445"/>
    <property type="gene ID" value="evm.TU.01.2445"/>
</dbReference>
<dbReference type="Proteomes" id="UP000596661">
    <property type="component" value="Chromosome 1"/>
</dbReference>
<name>A0A803NL67_CANSA</name>
<evidence type="ECO:0000313" key="3">
    <source>
        <dbReference type="Proteomes" id="UP000596661"/>
    </source>
</evidence>
<proteinExistence type="predicted"/>
<dbReference type="EnsemblPlants" id="evm.model.01.2445">
    <property type="protein sequence ID" value="cds.evm.model.01.2445"/>
    <property type="gene ID" value="evm.TU.01.2445"/>
</dbReference>